<dbReference type="EMBL" id="KI671411">
    <property type="protein sequence ID" value="ETL46970.1"/>
    <property type="molecule type" value="Genomic_DNA"/>
</dbReference>
<organism evidence="2 3">
    <name type="scientific">Phytophthora nicotianae</name>
    <name type="common">Potato buckeye rot agent</name>
    <name type="synonym">Phytophthora parasitica</name>
    <dbReference type="NCBI Taxonomy" id="4792"/>
    <lineage>
        <taxon>Eukaryota</taxon>
        <taxon>Sar</taxon>
        <taxon>Stramenopiles</taxon>
        <taxon>Oomycota</taxon>
        <taxon>Peronosporomycetes</taxon>
        <taxon>Peronosporales</taxon>
        <taxon>Peronosporaceae</taxon>
        <taxon>Phytophthora</taxon>
    </lineage>
</organism>
<reference evidence="2 3" key="1">
    <citation type="submission" date="2013-11" db="EMBL/GenBank/DDBJ databases">
        <title>The Genome Sequence of Phytophthora parasitica CJ05E6.</title>
        <authorList>
            <consortium name="The Broad Institute Genomics Platform"/>
            <person name="Russ C."/>
            <person name="Tyler B."/>
            <person name="Panabieres F."/>
            <person name="Shan W."/>
            <person name="Tripathy S."/>
            <person name="Grunwald N."/>
            <person name="Machado M."/>
            <person name="Johnson C.S."/>
            <person name="Arredondo F."/>
            <person name="Hong C."/>
            <person name="Coffey M."/>
            <person name="Young S.K."/>
            <person name="Zeng Q."/>
            <person name="Gargeya S."/>
            <person name="Fitzgerald M."/>
            <person name="Abouelleil A."/>
            <person name="Alvarado L."/>
            <person name="Chapman S.B."/>
            <person name="Gainer-Dewar J."/>
            <person name="Goldberg J."/>
            <person name="Griggs A."/>
            <person name="Gujja S."/>
            <person name="Hansen M."/>
            <person name="Howarth C."/>
            <person name="Imamovic A."/>
            <person name="Ireland A."/>
            <person name="Larimer J."/>
            <person name="McCowan C."/>
            <person name="Murphy C."/>
            <person name="Pearson M."/>
            <person name="Poon T.W."/>
            <person name="Priest M."/>
            <person name="Roberts A."/>
            <person name="Saif S."/>
            <person name="Shea T."/>
            <person name="Sykes S."/>
            <person name="Wortman J."/>
            <person name="Nusbaum C."/>
            <person name="Birren B."/>
        </authorList>
    </citation>
    <scope>NUCLEOTIDE SEQUENCE [LARGE SCALE GENOMIC DNA]</scope>
    <source>
        <strain evidence="2 3">CJ05E6</strain>
    </source>
</reference>
<gene>
    <name evidence="2" type="ORF">L916_03241</name>
</gene>
<feature type="region of interest" description="Disordered" evidence="1">
    <location>
        <begin position="80"/>
        <end position="106"/>
    </location>
</feature>
<evidence type="ECO:0000256" key="1">
    <source>
        <dbReference type="SAM" id="MobiDB-lite"/>
    </source>
</evidence>
<protein>
    <submittedName>
        <fullName evidence="2">Uncharacterized protein</fullName>
    </submittedName>
</protein>
<dbReference type="VEuPathDB" id="FungiDB:PPTG_07960"/>
<dbReference type="Proteomes" id="UP000053864">
    <property type="component" value="Unassembled WGS sequence"/>
</dbReference>
<proteinExistence type="predicted"/>
<name>W2JKI6_PHYNI</name>
<sequence>MERFVDHLADPIWYIIHTDVLVSFNKLGQSRQSGRRMNRRSSRDIRVTFATSLGHLQSGKLHFQPEIVVVVAAVGVNTSGRSRAEHGRSRGFQPESFVRSGASPRS</sequence>
<accession>W2JKI6</accession>
<evidence type="ECO:0000313" key="3">
    <source>
        <dbReference type="Proteomes" id="UP000053864"/>
    </source>
</evidence>
<dbReference type="AlphaFoldDB" id="W2JKI6"/>
<evidence type="ECO:0000313" key="2">
    <source>
        <dbReference type="EMBL" id="ETL46970.1"/>
    </source>
</evidence>